<comment type="caution">
    <text evidence="1">The sequence shown here is derived from an EMBL/GenBank/DDBJ whole genome shotgun (WGS) entry which is preliminary data.</text>
</comment>
<organism evidence="1 2">
    <name type="scientific">Bombardia bombarda</name>
    <dbReference type="NCBI Taxonomy" id="252184"/>
    <lineage>
        <taxon>Eukaryota</taxon>
        <taxon>Fungi</taxon>
        <taxon>Dikarya</taxon>
        <taxon>Ascomycota</taxon>
        <taxon>Pezizomycotina</taxon>
        <taxon>Sordariomycetes</taxon>
        <taxon>Sordariomycetidae</taxon>
        <taxon>Sordariales</taxon>
        <taxon>Lasiosphaeriaceae</taxon>
        <taxon>Bombardia</taxon>
    </lineage>
</organism>
<accession>A0AA39U2H9</accession>
<evidence type="ECO:0000313" key="1">
    <source>
        <dbReference type="EMBL" id="KAK0610400.1"/>
    </source>
</evidence>
<dbReference type="AlphaFoldDB" id="A0AA39U2H9"/>
<gene>
    <name evidence="1" type="ORF">B0T17DRAFT_593557</name>
</gene>
<proteinExistence type="predicted"/>
<dbReference type="EMBL" id="JAULSR010000010">
    <property type="protein sequence ID" value="KAK0610400.1"/>
    <property type="molecule type" value="Genomic_DNA"/>
</dbReference>
<reference evidence="1" key="1">
    <citation type="submission" date="2023-06" db="EMBL/GenBank/DDBJ databases">
        <title>Genome-scale phylogeny and comparative genomics of the fungal order Sordariales.</title>
        <authorList>
            <consortium name="Lawrence Berkeley National Laboratory"/>
            <person name="Hensen N."/>
            <person name="Bonometti L."/>
            <person name="Westerberg I."/>
            <person name="Brannstrom I.O."/>
            <person name="Guillou S."/>
            <person name="Cros-Aarteil S."/>
            <person name="Calhoun S."/>
            <person name="Haridas S."/>
            <person name="Kuo A."/>
            <person name="Mondo S."/>
            <person name="Pangilinan J."/>
            <person name="Riley R."/>
            <person name="LaButti K."/>
            <person name="Andreopoulos B."/>
            <person name="Lipzen A."/>
            <person name="Chen C."/>
            <person name="Yanf M."/>
            <person name="Daum C."/>
            <person name="Ng V."/>
            <person name="Clum A."/>
            <person name="Steindorff A."/>
            <person name="Ohm R."/>
            <person name="Martin F."/>
            <person name="Silar P."/>
            <person name="Natvig D."/>
            <person name="Lalanne C."/>
            <person name="Gautier V."/>
            <person name="Ament-velasquez S.L."/>
            <person name="Kruys A."/>
            <person name="Hutchinson M.I."/>
            <person name="Powell A.J."/>
            <person name="Barry K."/>
            <person name="Miller A.N."/>
            <person name="Grigoriev I.V."/>
            <person name="Debuchy R."/>
            <person name="Gladieux P."/>
            <person name="Thoren M.H."/>
            <person name="Johannesson H."/>
        </authorList>
    </citation>
    <scope>NUCLEOTIDE SEQUENCE</scope>
    <source>
        <strain evidence="1">SMH3391-2</strain>
    </source>
</reference>
<evidence type="ECO:0000313" key="2">
    <source>
        <dbReference type="Proteomes" id="UP001174934"/>
    </source>
</evidence>
<keyword evidence="2" id="KW-1185">Reference proteome</keyword>
<protein>
    <submittedName>
        <fullName evidence="1">Uncharacterized protein</fullName>
    </submittedName>
</protein>
<dbReference type="Proteomes" id="UP001174934">
    <property type="component" value="Unassembled WGS sequence"/>
</dbReference>
<name>A0AA39U2H9_9PEZI</name>
<sequence>MLNLTAIGAAHGESTIECWQLGPFTSASIPGIVGAQTLLLGDMASANYTVIPPRFDSEPHNAPAVQLVFFISGLIHVTLPNSTDEAWIHGGKYGLIIAADTAERSAHGHFTTYPGNEATVSLVVPLREGYRLKYRLLHGGACGWEDMEGL</sequence>